<dbReference type="AlphaFoldDB" id="A0A139HYD7"/>
<dbReference type="InterPro" id="IPR047109">
    <property type="entry name" value="CAD-like"/>
</dbReference>
<name>A0A139HYD7_9PEZI</name>
<reference evidence="13 14" key="1">
    <citation type="submission" date="2015-07" db="EMBL/GenBank/DDBJ databases">
        <title>Comparative genomics of the Sigatoka disease complex on banana suggests a link between parallel evolutionary changes in Pseudocercospora fijiensis and Pseudocercospora eumusae and increased virulence on the banana host.</title>
        <authorList>
            <person name="Chang T.-C."/>
            <person name="Salvucci A."/>
            <person name="Crous P.W."/>
            <person name="Stergiopoulos I."/>
        </authorList>
    </citation>
    <scope>NUCLEOTIDE SEQUENCE [LARGE SCALE GENOMIC DNA]</scope>
    <source>
        <strain evidence="13 14">CBS 114824</strain>
    </source>
</reference>
<dbReference type="CDD" id="cd05283">
    <property type="entry name" value="CAD1"/>
    <property type="match status" value="1"/>
</dbReference>
<comment type="cofactor">
    <cofactor evidence="1 11">
        <name>Zn(2+)</name>
        <dbReference type="ChEBI" id="CHEBI:29105"/>
    </cofactor>
</comment>
<feature type="domain" description="Enoyl reductase (ER)" evidence="12">
    <location>
        <begin position="19"/>
        <end position="350"/>
    </location>
</feature>
<comment type="catalytic activity">
    <reaction evidence="10">
        <text>a primary alcohol + NADP(+) = an aldehyde + NADPH + H(+)</text>
        <dbReference type="Rhea" id="RHEA:15937"/>
        <dbReference type="ChEBI" id="CHEBI:15378"/>
        <dbReference type="ChEBI" id="CHEBI:15734"/>
        <dbReference type="ChEBI" id="CHEBI:17478"/>
        <dbReference type="ChEBI" id="CHEBI:57783"/>
        <dbReference type="ChEBI" id="CHEBI:58349"/>
        <dbReference type="EC" id="1.1.1.2"/>
    </reaction>
    <physiologicalReaction direction="left-to-right" evidence="10">
        <dbReference type="Rhea" id="RHEA:15938"/>
    </physiologicalReaction>
    <physiologicalReaction direction="right-to-left" evidence="10">
        <dbReference type="Rhea" id="RHEA:15939"/>
    </physiologicalReaction>
</comment>
<evidence type="ECO:0000256" key="10">
    <source>
        <dbReference type="ARBA" id="ARBA00050997"/>
    </source>
</evidence>
<gene>
    <name evidence="13" type="ORF">AC578_548</name>
</gene>
<dbReference type="Gene3D" id="3.40.50.720">
    <property type="entry name" value="NAD(P)-binding Rossmann-like Domain"/>
    <property type="match status" value="1"/>
</dbReference>
<evidence type="ECO:0000313" key="13">
    <source>
        <dbReference type="EMBL" id="KXT07491.1"/>
    </source>
</evidence>
<evidence type="ECO:0000256" key="1">
    <source>
        <dbReference type="ARBA" id="ARBA00001947"/>
    </source>
</evidence>
<accession>A0A139HYD7</accession>
<evidence type="ECO:0000256" key="8">
    <source>
        <dbReference type="ARBA" id="ARBA00023002"/>
    </source>
</evidence>
<evidence type="ECO:0000256" key="9">
    <source>
        <dbReference type="ARBA" id="ARBA00024074"/>
    </source>
</evidence>
<dbReference type="Pfam" id="PF00107">
    <property type="entry name" value="ADH_zinc_N"/>
    <property type="match status" value="1"/>
</dbReference>
<evidence type="ECO:0000313" key="14">
    <source>
        <dbReference type="Proteomes" id="UP000070133"/>
    </source>
</evidence>
<evidence type="ECO:0000259" key="12">
    <source>
        <dbReference type="SMART" id="SM00829"/>
    </source>
</evidence>
<comment type="subunit">
    <text evidence="3">Homodimer.</text>
</comment>
<comment type="similarity">
    <text evidence="2 11">Belongs to the zinc-containing alcohol dehydrogenase family.</text>
</comment>
<dbReference type="STRING" id="321146.A0A139HYD7"/>
<evidence type="ECO:0000256" key="5">
    <source>
        <dbReference type="ARBA" id="ARBA00022723"/>
    </source>
</evidence>
<dbReference type="GO" id="GO:0008270">
    <property type="term" value="F:zinc ion binding"/>
    <property type="evidence" value="ECO:0007669"/>
    <property type="project" value="InterPro"/>
</dbReference>
<organism evidence="13 14">
    <name type="scientific">Pseudocercospora eumusae</name>
    <dbReference type="NCBI Taxonomy" id="321146"/>
    <lineage>
        <taxon>Eukaryota</taxon>
        <taxon>Fungi</taxon>
        <taxon>Dikarya</taxon>
        <taxon>Ascomycota</taxon>
        <taxon>Pezizomycotina</taxon>
        <taxon>Dothideomycetes</taxon>
        <taxon>Dothideomycetidae</taxon>
        <taxon>Mycosphaerellales</taxon>
        <taxon>Mycosphaerellaceae</taxon>
        <taxon>Pseudocercospora</taxon>
    </lineage>
</organism>
<dbReference type="InterPro" id="IPR002328">
    <property type="entry name" value="ADH_Zn_CS"/>
</dbReference>
<keyword evidence="6 11" id="KW-0862">Zinc</keyword>
<keyword evidence="5 11" id="KW-0479">Metal-binding</keyword>
<dbReference type="InterPro" id="IPR020843">
    <property type="entry name" value="ER"/>
</dbReference>
<dbReference type="GO" id="GO:0008106">
    <property type="term" value="F:alcohol dehydrogenase (NADP+) activity"/>
    <property type="evidence" value="ECO:0007669"/>
    <property type="project" value="UniProtKB-EC"/>
</dbReference>
<evidence type="ECO:0000256" key="2">
    <source>
        <dbReference type="ARBA" id="ARBA00008072"/>
    </source>
</evidence>
<dbReference type="GO" id="GO:0006066">
    <property type="term" value="P:alcohol metabolic process"/>
    <property type="evidence" value="ECO:0007669"/>
    <property type="project" value="UniProtKB-ARBA"/>
</dbReference>
<keyword evidence="14" id="KW-1185">Reference proteome</keyword>
<dbReference type="Pfam" id="PF08240">
    <property type="entry name" value="ADH_N"/>
    <property type="match status" value="1"/>
</dbReference>
<dbReference type="SUPFAM" id="SSF51735">
    <property type="entry name" value="NAD(P)-binding Rossmann-fold domains"/>
    <property type="match status" value="1"/>
</dbReference>
<keyword evidence="4" id="KW-0597">Phosphoprotein</keyword>
<sequence>MPYPDTAEGFMIEDQKKWTDFKKQEFKLKPFEDRDVDIAIECCGVCGSDVHTINGGWGDCPLPICVGHEVVGKAVKVGKDVKTIKVGDRVGVGAQIQADLTCTNCKADQENYCPNMVDTYGAPYSDGTISQGGYSSHIRAHEYFTFKIPDNIESAIAAPMLCAGLTVYSPLVRLGAGPGKKVAIVGIGGLGHFAVLFAHALRAEVYVLSHSPNKKDDALKMGANHFIDTNQKDWHKDYAFTFDFILNCADATHKFNLKDYFSTLKVMGRFHNVGFGDHPLPTLMAQDFAGSGCYIGASHIGNRPEMLAMFELAAKENIKSWIQTAPISEAGCKEAVTAVSENKVRYRYVLTDYDKAFGKRD</sequence>
<dbReference type="InterPro" id="IPR011032">
    <property type="entry name" value="GroES-like_sf"/>
</dbReference>
<dbReference type="EC" id="1.1.1.2" evidence="9"/>
<dbReference type="InterPro" id="IPR036291">
    <property type="entry name" value="NAD(P)-bd_dom_sf"/>
</dbReference>
<dbReference type="SUPFAM" id="SSF50129">
    <property type="entry name" value="GroES-like"/>
    <property type="match status" value="1"/>
</dbReference>
<evidence type="ECO:0000256" key="6">
    <source>
        <dbReference type="ARBA" id="ARBA00022833"/>
    </source>
</evidence>
<keyword evidence="8" id="KW-0560">Oxidoreductase</keyword>
<dbReference type="EMBL" id="LFZN01000002">
    <property type="protein sequence ID" value="KXT07491.1"/>
    <property type="molecule type" value="Genomic_DNA"/>
</dbReference>
<dbReference type="SMART" id="SM00829">
    <property type="entry name" value="PKS_ER"/>
    <property type="match status" value="1"/>
</dbReference>
<comment type="caution">
    <text evidence="13">The sequence shown here is derived from an EMBL/GenBank/DDBJ whole genome shotgun (WGS) entry which is preliminary data.</text>
</comment>
<dbReference type="PANTHER" id="PTHR42683">
    <property type="entry name" value="ALDEHYDE REDUCTASE"/>
    <property type="match status" value="1"/>
</dbReference>
<keyword evidence="7" id="KW-0521">NADP</keyword>
<proteinExistence type="inferred from homology"/>
<dbReference type="EMBL" id="LFZN01000002">
    <property type="protein sequence ID" value="KXT07490.1"/>
    <property type="molecule type" value="Genomic_DNA"/>
</dbReference>
<dbReference type="FunFam" id="3.40.50.720:FF:000158">
    <property type="entry name" value="Zinc-binding alcohol dehydrogenase"/>
    <property type="match status" value="1"/>
</dbReference>
<evidence type="ECO:0000256" key="11">
    <source>
        <dbReference type="RuleBase" id="RU361277"/>
    </source>
</evidence>
<dbReference type="InterPro" id="IPR013154">
    <property type="entry name" value="ADH-like_N"/>
</dbReference>
<dbReference type="InterPro" id="IPR013149">
    <property type="entry name" value="ADH-like_C"/>
</dbReference>
<evidence type="ECO:0000256" key="4">
    <source>
        <dbReference type="ARBA" id="ARBA00022553"/>
    </source>
</evidence>
<evidence type="ECO:0000256" key="7">
    <source>
        <dbReference type="ARBA" id="ARBA00022857"/>
    </source>
</evidence>
<dbReference type="Proteomes" id="UP000070133">
    <property type="component" value="Unassembled WGS sequence"/>
</dbReference>
<protein>
    <recommendedName>
        <fullName evidence="9">alcohol dehydrogenase (NADP(+))</fullName>
        <ecNumber evidence="9">1.1.1.2</ecNumber>
    </recommendedName>
</protein>
<dbReference type="Gene3D" id="3.90.180.10">
    <property type="entry name" value="Medium-chain alcohol dehydrogenases, catalytic domain"/>
    <property type="match status" value="1"/>
</dbReference>
<evidence type="ECO:0000256" key="3">
    <source>
        <dbReference type="ARBA" id="ARBA00011738"/>
    </source>
</evidence>
<dbReference type="PROSITE" id="PS00059">
    <property type="entry name" value="ADH_ZINC"/>
    <property type="match status" value="1"/>
</dbReference>